<evidence type="ECO:0000256" key="2">
    <source>
        <dbReference type="SAM" id="SignalP"/>
    </source>
</evidence>
<feature type="signal peptide" evidence="2">
    <location>
        <begin position="1"/>
        <end position="27"/>
    </location>
</feature>
<protein>
    <submittedName>
        <fullName evidence="3">Zinc finger protein 710</fullName>
    </submittedName>
</protein>
<accession>A0AAV4XER1</accession>
<comment type="caution">
    <text evidence="3">The sequence shown here is derived from an EMBL/GenBank/DDBJ whole genome shotgun (WGS) entry which is preliminary data.</text>
</comment>
<dbReference type="Proteomes" id="UP001054945">
    <property type="component" value="Unassembled WGS sequence"/>
</dbReference>
<gene>
    <name evidence="3" type="primary">Znf710_2</name>
    <name evidence="3" type="ORF">CEXT_668821</name>
</gene>
<dbReference type="EMBL" id="BPLR01017516">
    <property type="protein sequence ID" value="GIY92283.1"/>
    <property type="molecule type" value="Genomic_DNA"/>
</dbReference>
<evidence type="ECO:0000256" key="1">
    <source>
        <dbReference type="SAM" id="MobiDB-lite"/>
    </source>
</evidence>
<name>A0AAV4XER1_CAEEX</name>
<reference evidence="3 4" key="1">
    <citation type="submission" date="2021-06" db="EMBL/GenBank/DDBJ databases">
        <title>Caerostris extrusa draft genome.</title>
        <authorList>
            <person name="Kono N."/>
            <person name="Arakawa K."/>
        </authorList>
    </citation>
    <scope>NUCLEOTIDE SEQUENCE [LARGE SCALE GENOMIC DNA]</scope>
</reference>
<keyword evidence="2" id="KW-0732">Signal</keyword>
<evidence type="ECO:0000313" key="3">
    <source>
        <dbReference type="EMBL" id="GIY92283.1"/>
    </source>
</evidence>
<proteinExistence type="predicted"/>
<organism evidence="3 4">
    <name type="scientific">Caerostris extrusa</name>
    <name type="common">Bark spider</name>
    <name type="synonym">Caerostris bankana</name>
    <dbReference type="NCBI Taxonomy" id="172846"/>
    <lineage>
        <taxon>Eukaryota</taxon>
        <taxon>Metazoa</taxon>
        <taxon>Ecdysozoa</taxon>
        <taxon>Arthropoda</taxon>
        <taxon>Chelicerata</taxon>
        <taxon>Arachnida</taxon>
        <taxon>Araneae</taxon>
        <taxon>Araneomorphae</taxon>
        <taxon>Entelegynae</taxon>
        <taxon>Araneoidea</taxon>
        <taxon>Araneidae</taxon>
        <taxon>Caerostris</taxon>
    </lineage>
</organism>
<evidence type="ECO:0000313" key="4">
    <source>
        <dbReference type="Proteomes" id="UP001054945"/>
    </source>
</evidence>
<feature type="region of interest" description="Disordered" evidence="1">
    <location>
        <begin position="174"/>
        <end position="195"/>
    </location>
</feature>
<feature type="chain" id="PRO_5043573776" evidence="2">
    <location>
        <begin position="28"/>
        <end position="195"/>
    </location>
</feature>
<sequence length="195" mass="21590">MIFLVILKKKMMILSFLMAQLVVLVRAIPQQIARPVVIPLGGETPQSSSIISTPASTDQMWKFSSNKKPRGRHASLSRNDILLSECTFKPIAPRPEPGMKLLQTGSGENILVPESNDENSIMVDDGSISNTSGLDGSINYRELINDPNFSPQRRTQSVNLINLIQIFYRMPGTRGRGGAQGINEEGRVDQERKIN</sequence>
<dbReference type="AlphaFoldDB" id="A0AAV4XER1"/>
<feature type="compositionally biased region" description="Basic and acidic residues" evidence="1">
    <location>
        <begin position="184"/>
        <end position="195"/>
    </location>
</feature>
<keyword evidence="4" id="KW-1185">Reference proteome</keyword>